<evidence type="ECO:0000313" key="1">
    <source>
        <dbReference type="EMBL" id="RQM13755.1"/>
    </source>
</evidence>
<evidence type="ECO:0000313" key="2">
    <source>
        <dbReference type="Proteomes" id="UP000286097"/>
    </source>
</evidence>
<name>A0A425C9R3_9STRA</name>
<protein>
    <recommendedName>
        <fullName evidence="3">RXLR phytopathogen effector protein WY-domain domain-containing protein</fullName>
    </recommendedName>
</protein>
<proteinExistence type="predicted"/>
<dbReference type="Proteomes" id="UP000286097">
    <property type="component" value="Unassembled WGS sequence"/>
</dbReference>
<organism evidence="1 2">
    <name type="scientific">Peronospora effusa</name>
    <dbReference type="NCBI Taxonomy" id="542832"/>
    <lineage>
        <taxon>Eukaryota</taxon>
        <taxon>Sar</taxon>
        <taxon>Stramenopiles</taxon>
        <taxon>Oomycota</taxon>
        <taxon>Peronosporomycetes</taxon>
        <taxon>Peronosporales</taxon>
        <taxon>Peronosporaceae</taxon>
        <taxon>Peronospora</taxon>
    </lineage>
</organism>
<dbReference type="EMBL" id="QKXF01000236">
    <property type="protein sequence ID" value="RQM13755.1"/>
    <property type="molecule type" value="Genomic_DNA"/>
</dbReference>
<reference evidence="1 2" key="1">
    <citation type="submission" date="2018-06" db="EMBL/GenBank/DDBJ databases">
        <title>Comparative genomics of downy mildews reveals potential adaptations to biotrophy.</title>
        <authorList>
            <person name="Fletcher K."/>
            <person name="Klosterman S.J."/>
            <person name="Derevnina L."/>
            <person name="Martin F."/>
            <person name="Koike S."/>
            <person name="Reyes Chin-Wo S."/>
            <person name="Mou B."/>
            <person name="Michelmore R."/>
        </authorList>
    </citation>
    <scope>NUCLEOTIDE SEQUENCE [LARGE SCALE GENOMIC DNA]</scope>
    <source>
        <strain evidence="1 2">R13</strain>
    </source>
</reference>
<comment type="caution">
    <text evidence="1">The sequence shown here is derived from an EMBL/GenBank/DDBJ whole genome shotgun (WGS) entry which is preliminary data.</text>
</comment>
<gene>
    <name evidence="1" type="ORF">DD237_007987</name>
</gene>
<evidence type="ECO:0008006" key="3">
    <source>
        <dbReference type="Google" id="ProtNLM"/>
    </source>
</evidence>
<sequence length="75" mass="8686">MNHIALELLDLQLEKWAEVKSDPAKIFELLQLSQTNGNPIKSVLFPKWVNFVKSRYHGALEEANKHMLSVLTKHF</sequence>
<dbReference type="VEuPathDB" id="FungiDB:DD237_007987"/>
<accession>A0A425C9R3</accession>
<dbReference type="AlphaFoldDB" id="A0A425C9R3"/>